<dbReference type="InterPro" id="IPR036188">
    <property type="entry name" value="FAD/NAD-bd_sf"/>
</dbReference>
<keyword evidence="1" id="KW-0560">Oxidoreductase</keyword>
<sequence length="399" mass="44129">MKTETAQCCVVGGGPAGMMAGLLLARQGVRVTVLEKHGDFLRDFRGDTVHPSTLQVIDELGLLDEFLRIPHTKVTDITVRTPAGPTTFADFSKIRGRFPYIAFMPQWDVLDFLARKAGELPGFTLMQKAEATTVIREGDQVRGVRADTPEGPLEIRADLVIAADGRHSAMRKAAGLTVSASAAPMDVLWFRLAREPGETMSFLHTGAGFVLITIDRGAYWQVAYVIPQGQYDAVRAEGLGRLRADVSSVHPPFAERVEREIHDWDDVKLLGVRVDRLRTWHRPGLLCVGDAAHAMSPAGGVGINLAVQDAVAAARMLGPVLRTGRTPTPHELRRVQRRRELPVRAVQLAQVHMLADLYPKDRRSVVERPFAARLVRRFPFLNRWTAQFIGVGLRPEHVS</sequence>
<evidence type="ECO:0000313" key="4">
    <source>
        <dbReference type="Proteomes" id="UP001500456"/>
    </source>
</evidence>
<dbReference type="Pfam" id="PF01494">
    <property type="entry name" value="FAD_binding_3"/>
    <property type="match status" value="1"/>
</dbReference>
<gene>
    <name evidence="3" type="ORF">GCM10022232_84130</name>
</gene>
<dbReference type="PANTHER" id="PTHR43476:SF5">
    <property type="entry name" value="FAD-DEPENDENT MONOOXYGENASE"/>
    <property type="match status" value="1"/>
</dbReference>
<dbReference type="Proteomes" id="UP001500456">
    <property type="component" value="Unassembled WGS sequence"/>
</dbReference>
<comment type="caution">
    <text evidence="3">The sequence shown here is derived from an EMBL/GenBank/DDBJ whole genome shotgun (WGS) entry which is preliminary data.</text>
</comment>
<evidence type="ECO:0000313" key="3">
    <source>
        <dbReference type="EMBL" id="GAA4025793.1"/>
    </source>
</evidence>
<protein>
    <submittedName>
        <fullName evidence="3">FAD-dependent oxidoreductase</fullName>
    </submittedName>
</protein>
<dbReference type="PRINTS" id="PR00420">
    <property type="entry name" value="RNGMNOXGNASE"/>
</dbReference>
<feature type="domain" description="FAD-binding" evidence="2">
    <location>
        <begin position="6"/>
        <end position="323"/>
    </location>
</feature>
<evidence type="ECO:0000259" key="2">
    <source>
        <dbReference type="Pfam" id="PF01494"/>
    </source>
</evidence>
<dbReference type="InterPro" id="IPR002938">
    <property type="entry name" value="FAD-bd"/>
</dbReference>
<dbReference type="Gene3D" id="3.50.50.60">
    <property type="entry name" value="FAD/NAD(P)-binding domain"/>
    <property type="match status" value="2"/>
</dbReference>
<dbReference type="SUPFAM" id="SSF51905">
    <property type="entry name" value="FAD/NAD(P)-binding domain"/>
    <property type="match status" value="1"/>
</dbReference>
<organism evidence="3 4">
    <name type="scientific">Streptomyces plumbiresistens</name>
    <dbReference type="NCBI Taxonomy" id="511811"/>
    <lineage>
        <taxon>Bacteria</taxon>
        <taxon>Bacillati</taxon>
        <taxon>Actinomycetota</taxon>
        <taxon>Actinomycetes</taxon>
        <taxon>Kitasatosporales</taxon>
        <taxon>Streptomycetaceae</taxon>
        <taxon>Streptomyces</taxon>
    </lineage>
</organism>
<dbReference type="RefSeq" id="WP_266439716.1">
    <property type="nucleotide sequence ID" value="NZ_BAAAZX010000038.1"/>
</dbReference>
<dbReference type="PANTHER" id="PTHR43476">
    <property type="entry name" value="3-(3-HYDROXY-PHENYL)PROPIONATE/3-HYDROXYCINNAMIC ACID HYDROXYLASE"/>
    <property type="match status" value="1"/>
</dbReference>
<reference evidence="4" key="1">
    <citation type="journal article" date="2019" name="Int. J. Syst. Evol. Microbiol.">
        <title>The Global Catalogue of Microorganisms (GCM) 10K type strain sequencing project: providing services to taxonomists for standard genome sequencing and annotation.</title>
        <authorList>
            <consortium name="The Broad Institute Genomics Platform"/>
            <consortium name="The Broad Institute Genome Sequencing Center for Infectious Disease"/>
            <person name="Wu L."/>
            <person name="Ma J."/>
        </authorList>
    </citation>
    <scope>NUCLEOTIDE SEQUENCE [LARGE SCALE GENOMIC DNA]</scope>
    <source>
        <strain evidence="4">JCM 16924</strain>
    </source>
</reference>
<keyword evidence="4" id="KW-1185">Reference proteome</keyword>
<evidence type="ECO:0000256" key="1">
    <source>
        <dbReference type="ARBA" id="ARBA00023002"/>
    </source>
</evidence>
<dbReference type="EMBL" id="BAAAZX010000038">
    <property type="protein sequence ID" value="GAA4025793.1"/>
    <property type="molecule type" value="Genomic_DNA"/>
</dbReference>
<accession>A0ABP7TG45</accession>
<dbReference type="NCBIfam" id="NF004834">
    <property type="entry name" value="PRK06185.1-3"/>
    <property type="match status" value="1"/>
</dbReference>
<proteinExistence type="predicted"/>
<dbReference type="InterPro" id="IPR050631">
    <property type="entry name" value="PheA/TfdB_FAD_monoxygenase"/>
</dbReference>
<name>A0ABP7TG45_9ACTN</name>